<feature type="compositionally biased region" description="Pro residues" evidence="4">
    <location>
        <begin position="411"/>
        <end position="423"/>
    </location>
</feature>
<feature type="region of interest" description="Disordered" evidence="4">
    <location>
        <begin position="264"/>
        <end position="313"/>
    </location>
</feature>
<dbReference type="SMART" id="SM00360">
    <property type="entry name" value="RRM"/>
    <property type="match status" value="3"/>
</dbReference>
<dbReference type="InterPro" id="IPR035979">
    <property type="entry name" value="RBD_domain_sf"/>
</dbReference>
<evidence type="ECO:0000259" key="5">
    <source>
        <dbReference type="PROSITE" id="PS50102"/>
    </source>
</evidence>
<dbReference type="Proteomes" id="UP000001058">
    <property type="component" value="Unassembled WGS sequence"/>
</dbReference>
<evidence type="ECO:0000313" key="6">
    <source>
        <dbReference type="EMBL" id="EFJ41215.1"/>
    </source>
</evidence>
<dbReference type="PRINTS" id="PR00961">
    <property type="entry name" value="HUDSXLRNA"/>
</dbReference>
<dbReference type="GO" id="GO:0003723">
    <property type="term" value="F:RNA binding"/>
    <property type="evidence" value="ECO:0007669"/>
    <property type="project" value="UniProtKB-UniRule"/>
</dbReference>
<feature type="compositionally biased region" description="Pro residues" evidence="4">
    <location>
        <begin position="281"/>
        <end position="305"/>
    </location>
</feature>
<feature type="compositionally biased region" description="Low complexity" evidence="4">
    <location>
        <begin position="396"/>
        <end position="410"/>
    </location>
</feature>
<feature type="domain" description="RRM" evidence="5">
    <location>
        <begin position="105"/>
        <end position="184"/>
    </location>
</feature>
<dbReference type="EMBL" id="GL378398">
    <property type="protein sequence ID" value="EFJ41215.1"/>
    <property type="molecule type" value="Genomic_DNA"/>
</dbReference>
<dbReference type="PROSITE" id="PS50102">
    <property type="entry name" value="RRM"/>
    <property type="match status" value="3"/>
</dbReference>
<dbReference type="RefSeq" id="XP_002957666.1">
    <property type="nucleotide sequence ID" value="XM_002957620.1"/>
</dbReference>
<dbReference type="AlphaFoldDB" id="D8UG83"/>
<keyword evidence="1" id="KW-0677">Repeat</keyword>
<proteinExistence type="predicted"/>
<evidence type="ECO:0000256" key="2">
    <source>
        <dbReference type="ARBA" id="ARBA00022884"/>
    </source>
</evidence>
<dbReference type="PANTHER" id="PTHR24012">
    <property type="entry name" value="RNA BINDING PROTEIN"/>
    <property type="match status" value="1"/>
</dbReference>
<dbReference type="KEGG" id="vcn:VOLCADRAFT_107765"/>
<dbReference type="InterPro" id="IPR000504">
    <property type="entry name" value="RRM_dom"/>
</dbReference>
<dbReference type="Pfam" id="PF00076">
    <property type="entry name" value="RRM_1"/>
    <property type="match status" value="3"/>
</dbReference>
<dbReference type="InterPro" id="IPR012677">
    <property type="entry name" value="Nucleotide-bd_a/b_plait_sf"/>
</dbReference>
<gene>
    <name evidence="6" type="ORF">VOLCADRAFT_107765</name>
</gene>
<dbReference type="eggNOG" id="KOG0145">
    <property type="taxonomic scope" value="Eukaryota"/>
</dbReference>
<feature type="region of interest" description="Disordered" evidence="4">
    <location>
        <begin position="185"/>
        <end position="224"/>
    </location>
</feature>
<feature type="region of interest" description="Disordered" evidence="4">
    <location>
        <begin position="358"/>
        <end position="435"/>
    </location>
</feature>
<accession>D8UG83</accession>
<evidence type="ECO:0000256" key="1">
    <source>
        <dbReference type="ARBA" id="ARBA00022737"/>
    </source>
</evidence>
<name>D8UG83_VOLCA</name>
<protein>
    <recommendedName>
        <fullName evidence="5">RRM domain-containing protein</fullName>
    </recommendedName>
</protein>
<dbReference type="CDD" id="cd00590">
    <property type="entry name" value="RRM_SF"/>
    <property type="match status" value="1"/>
</dbReference>
<sequence length="611" mass="64238">MSSETGYSNGSLIYNGETITHPNLYVRNLPPNMDQTAVEVLFRRFGSCTGCKFFKTAAVPYAFLRLSTPAEALAAIKAMNGTTVSGRIILVKSADADATYDAPNENLYVRNIPVSWNEEDIRQFFEKFGPLVSVRVLPPISTSVGQVAMVRFQQLEHAQVARDGANATIPHGEHLPLNVKFADNQDEKARKQHSRLVKSTSAGSGPGGHISPSQRYAPYPGASGPPGYPPGMGLPFGPPGMGLMATTESGAMMPPPDIMGPIGMPPPPWAPTDPAAMFGVRPPPPPPPRIQQHPQPRPQQLPPPQQQQQQQPPVLAIAVDAASGQLMLPAAVGPGSPGLMHPPQQQPLPVQVVPMQPVQATPSGQVPPQPAVQPQQQPPRPALQQPKPQQPPQPQPQTAGPQHTGQGVLPQPQPLPGASPGAPPQATHGTYPVPAGAPVPAAAAAPTAPPAYPGYDAQSAQHYAQQPYGAAPYGYPGYPYSQPPAQQQEAYDTQAAAYYAAYYGQPPPSYAAAPGTAATSNVSTTATTSNGDVPGGFKPSCRIMISNLPGGLEKVHMYESFSAYGAILAVHVTNGFGVVQYAERESASRAAVAMNGALLRGTRIKVVIPDS</sequence>
<dbReference type="GeneID" id="9627146"/>
<organism evidence="7">
    <name type="scientific">Volvox carteri f. nagariensis</name>
    <dbReference type="NCBI Taxonomy" id="3068"/>
    <lineage>
        <taxon>Eukaryota</taxon>
        <taxon>Viridiplantae</taxon>
        <taxon>Chlorophyta</taxon>
        <taxon>core chlorophytes</taxon>
        <taxon>Chlorophyceae</taxon>
        <taxon>CS clade</taxon>
        <taxon>Chlamydomonadales</taxon>
        <taxon>Volvocaceae</taxon>
        <taxon>Volvox</taxon>
    </lineage>
</organism>
<keyword evidence="2 3" id="KW-0694">RNA-binding</keyword>
<evidence type="ECO:0000313" key="7">
    <source>
        <dbReference type="Proteomes" id="UP000001058"/>
    </source>
</evidence>
<feature type="compositionally biased region" description="Pro residues" evidence="4">
    <location>
        <begin position="365"/>
        <end position="381"/>
    </location>
</feature>
<dbReference type="InterPro" id="IPR002343">
    <property type="entry name" value="Hud_Sxl_RNA"/>
</dbReference>
<evidence type="ECO:0000256" key="3">
    <source>
        <dbReference type="PROSITE-ProRule" id="PRU00176"/>
    </source>
</evidence>
<dbReference type="GO" id="GO:1990904">
    <property type="term" value="C:ribonucleoprotein complex"/>
    <property type="evidence" value="ECO:0007669"/>
    <property type="project" value="InterPro"/>
</dbReference>
<feature type="domain" description="RRM" evidence="5">
    <location>
        <begin position="22"/>
        <end position="96"/>
    </location>
</feature>
<reference evidence="6 7" key="1">
    <citation type="journal article" date="2010" name="Science">
        <title>Genomic analysis of organismal complexity in the multicellular green alga Volvox carteri.</title>
        <authorList>
            <person name="Prochnik S.E."/>
            <person name="Umen J."/>
            <person name="Nedelcu A.M."/>
            <person name="Hallmann A."/>
            <person name="Miller S.M."/>
            <person name="Nishii I."/>
            <person name="Ferris P."/>
            <person name="Kuo A."/>
            <person name="Mitros T."/>
            <person name="Fritz-Laylin L.K."/>
            <person name="Hellsten U."/>
            <person name="Chapman J."/>
            <person name="Simakov O."/>
            <person name="Rensing S.A."/>
            <person name="Terry A."/>
            <person name="Pangilinan J."/>
            <person name="Kapitonov V."/>
            <person name="Jurka J."/>
            <person name="Salamov A."/>
            <person name="Shapiro H."/>
            <person name="Schmutz J."/>
            <person name="Grimwood J."/>
            <person name="Lindquist E."/>
            <person name="Lucas S."/>
            <person name="Grigoriev I.V."/>
            <person name="Schmitt R."/>
            <person name="Kirk D."/>
            <person name="Rokhsar D.S."/>
        </authorList>
    </citation>
    <scope>NUCLEOTIDE SEQUENCE [LARGE SCALE GENOMIC DNA]</scope>
    <source>
        <strain evidence="7">f. Nagariensis / Eve</strain>
    </source>
</reference>
<dbReference type="OrthoDB" id="266138at2759"/>
<evidence type="ECO:0000256" key="4">
    <source>
        <dbReference type="SAM" id="MobiDB-lite"/>
    </source>
</evidence>
<dbReference type="Gene3D" id="3.30.70.330">
    <property type="match status" value="3"/>
</dbReference>
<feature type="domain" description="RRM" evidence="5">
    <location>
        <begin position="541"/>
        <end position="611"/>
    </location>
</feature>
<dbReference type="SUPFAM" id="SSF54928">
    <property type="entry name" value="RNA-binding domain, RBD"/>
    <property type="match status" value="2"/>
</dbReference>
<feature type="region of interest" description="Disordered" evidence="4">
    <location>
        <begin position="328"/>
        <end position="347"/>
    </location>
</feature>
<dbReference type="STRING" id="3068.D8UG83"/>
<dbReference type="InParanoid" id="D8UG83"/>
<keyword evidence="7" id="KW-1185">Reference proteome</keyword>